<keyword evidence="2" id="KW-0847">Vitamin C</keyword>
<dbReference type="PANTHER" id="PTHR12117">
    <property type="entry name" value="HISTONE ACETYLTRANSFERASE COMPLEX"/>
    <property type="match status" value="1"/>
</dbReference>
<dbReference type="EnsemblMetazoa" id="XM_022802274">
    <property type="protein sequence ID" value="XP_022658009"/>
    <property type="gene ID" value="LOC111249020"/>
</dbReference>
<accession>A0A7M7JYW0</accession>
<keyword evidence="3" id="KW-0223">Dioxygenase</keyword>
<dbReference type="FunCoup" id="A0A7M7JYW0">
    <property type="interactions" value="1468"/>
</dbReference>
<feature type="domain" description="Prolyl 4-hydroxylase alpha subunit" evidence="6">
    <location>
        <begin position="64"/>
        <end position="243"/>
    </location>
</feature>
<reference evidence="7" key="1">
    <citation type="submission" date="2021-01" db="UniProtKB">
        <authorList>
            <consortium name="EnsemblMetazoa"/>
        </authorList>
    </citation>
    <scope>IDENTIFICATION</scope>
</reference>
<dbReference type="CTD" id="19834718"/>
<protein>
    <recommendedName>
        <fullName evidence="6">Prolyl 4-hydroxylase alpha subunit domain-containing protein</fullName>
    </recommendedName>
</protein>
<dbReference type="GO" id="GO:0005506">
    <property type="term" value="F:iron ion binding"/>
    <property type="evidence" value="ECO:0007669"/>
    <property type="project" value="InterPro"/>
</dbReference>
<dbReference type="Pfam" id="PF13661">
    <property type="entry name" value="2OG-FeII_Oxy_4"/>
    <property type="match status" value="1"/>
</dbReference>
<evidence type="ECO:0000256" key="1">
    <source>
        <dbReference type="ARBA" id="ARBA00001961"/>
    </source>
</evidence>
<comment type="cofactor">
    <cofactor evidence="1">
        <name>L-ascorbate</name>
        <dbReference type="ChEBI" id="CHEBI:38290"/>
    </cofactor>
</comment>
<dbReference type="KEGG" id="vde:111249020"/>
<evidence type="ECO:0000256" key="4">
    <source>
        <dbReference type="ARBA" id="ARBA00023002"/>
    </source>
</evidence>
<sequence>MNSAKRTKSSGRNGLKRAKTSSIPDVQLNPSLVLDDPLTAKISQCCSDDRDMKDGDIEVLTAPYKVVTIDKFLQDASFIEELADELFDLELNAKNNDLYKFHQSGDMFNCDTPAILGLTMAFREKLQPWLKKVTGIELNGEISMSYSKYAYTDVLLCHDDELEGRRIAYIYYLVSPTWCEADGGALELFGVDAKTGEPACIEKSLLPKRNRLVFFEVSPATFHQVGEVVTEDKIRHSLVGWFNGPPFERPPHYEEPPLPVVPHGFVDERVLRAWINPLYLSEQLEAEVQRRFCDDSQTQLDFFLAEDRYLAVCEAFNEYNGWVETGPANRRKAYVMKEDVMPEVVREMMAVLGSEAMYLILSNMTGLPLHPMGKVEREEDDDEEEADPKHRFKIRDWRHGAYTLVHDDMQDVSRCVLDLSLFFNADQWRADCGGFTSYIADDEELLTVVPKSNSLSMVYREDGVLKFVKHVNHQMAQVTDPSKRHFQDVHLNFTH</sequence>
<dbReference type="InterPro" id="IPR051842">
    <property type="entry name" value="uS12_prolyl_hydroxylase"/>
</dbReference>
<dbReference type="PANTHER" id="PTHR12117:SF0">
    <property type="entry name" value="PROLYL 3-HYDROXYLASE OGFOD1"/>
    <property type="match status" value="1"/>
</dbReference>
<dbReference type="Pfam" id="PF10637">
    <property type="entry name" value="Ofd1_CTDD"/>
    <property type="match status" value="1"/>
</dbReference>
<evidence type="ECO:0000259" key="6">
    <source>
        <dbReference type="SMART" id="SM00702"/>
    </source>
</evidence>
<dbReference type="OMA" id="HDHEILY"/>
<dbReference type="Proteomes" id="UP000594260">
    <property type="component" value="Unplaced"/>
</dbReference>
<dbReference type="InParanoid" id="A0A7M7JYW0"/>
<dbReference type="GeneID" id="111249020"/>
<dbReference type="InterPro" id="IPR039558">
    <property type="entry name" value="TPA1/OFD1_N"/>
</dbReference>
<dbReference type="SMART" id="SM00702">
    <property type="entry name" value="P4Hc"/>
    <property type="match status" value="1"/>
</dbReference>
<evidence type="ECO:0000313" key="8">
    <source>
        <dbReference type="Proteomes" id="UP000594260"/>
    </source>
</evidence>
<keyword evidence="8" id="KW-1185">Reference proteome</keyword>
<feature type="compositionally biased region" description="Basic residues" evidence="5">
    <location>
        <begin position="1"/>
        <end position="19"/>
    </location>
</feature>
<proteinExistence type="predicted"/>
<dbReference type="AlphaFoldDB" id="A0A7M7JYW0"/>
<organism evidence="7 8">
    <name type="scientific">Varroa destructor</name>
    <name type="common">Honeybee mite</name>
    <dbReference type="NCBI Taxonomy" id="109461"/>
    <lineage>
        <taxon>Eukaryota</taxon>
        <taxon>Metazoa</taxon>
        <taxon>Ecdysozoa</taxon>
        <taxon>Arthropoda</taxon>
        <taxon>Chelicerata</taxon>
        <taxon>Arachnida</taxon>
        <taxon>Acari</taxon>
        <taxon>Parasitiformes</taxon>
        <taxon>Mesostigmata</taxon>
        <taxon>Gamasina</taxon>
        <taxon>Dermanyssoidea</taxon>
        <taxon>Varroidae</taxon>
        <taxon>Varroa</taxon>
    </lineage>
</organism>
<dbReference type="InterPro" id="IPR006620">
    <property type="entry name" value="Pro_4_hyd_alph"/>
</dbReference>
<evidence type="ECO:0000256" key="5">
    <source>
        <dbReference type="SAM" id="MobiDB-lite"/>
    </source>
</evidence>
<dbReference type="OrthoDB" id="430522at2759"/>
<dbReference type="InterPro" id="IPR019601">
    <property type="entry name" value="Oxoglutarate/Fe-dep_Oase_C"/>
</dbReference>
<name>A0A7M7JYW0_VARDE</name>
<dbReference type="GO" id="GO:0031543">
    <property type="term" value="F:peptidyl-proline dioxygenase activity"/>
    <property type="evidence" value="ECO:0007669"/>
    <property type="project" value="TreeGrafter"/>
</dbReference>
<evidence type="ECO:0000256" key="2">
    <source>
        <dbReference type="ARBA" id="ARBA00022896"/>
    </source>
</evidence>
<dbReference type="GO" id="GO:0005737">
    <property type="term" value="C:cytoplasm"/>
    <property type="evidence" value="ECO:0007669"/>
    <property type="project" value="TreeGrafter"/>
</dbReference>
<dbReference type="GO" id="GO:0006449">
    <property type="term" value="P:regulation of translational termination"/>
    <property type="evidence" value="ECO:0007669"/>
    <property type="project" value="TreeGrafter"/>
</dbReference>
<feature type="region of interest" description="Disordered" evidence="5">
    <location>
        <begin position="1"/>
        <end position="20"/>
    </location>
</feature>
<keyword evidence="4" id="KW-0560">Oxidoreductase</keyword>
<dbReference type="Gene3D" id="2.60.120.620">
    <property type="entry name" value="q2cbj1_9rhob like domain"/>
    <property type="match status" value="2"/>
</dbReference>
<dbReference type="GO" id="GO:0031418">
    <property type="term" value="F:L-ascorbic acid binding"/>
    <property type="evidence" value="ECO:0007669"/>
    <property type="project" value="UniProtKB-KW"/>
</dbReference>
<evidence type="ECO:0000256" key="3">
    <source>
        <dbReference type="ARBA" id="ARBA00022964"/>
    </source>
</evidence>
<dbReference type="RefSeq" id="XP_022658009.1">
    <property type="nucleotide sequence ID" value="XM_022802274.1"/>
</dbReference>
<evidence type="ECO:0000313" key="7">
    <source>
        <dbReference type="EnsemblMetazoa" id="XP_022658009"/>
    </source>
</evidence>